<evidence type="ECO:0000313" key="1">
    <source>
        <dbReference type="EMBL" id="QDU85511.1"/>
    </source>
</evidence>
<protein>
    <recommendedName>
        <fullName evidence="3">Nudix hydrolase domain-containing protein</fullName>
    </recommendedName>
</protein>
<sequence length="232" mass="25507">MTSTTPNTAARPVDAKPFEAVYVVPRELLFPTRYPQGFVPFGAGFERAPFLERVATSGFFVEREAAEREPRWKQVIPYTAVTCGERVLLLTRTKKGGEARLANKLTIGVGGHLNPCDLVGGDRARICDRGTLRELDEELFVPGLRTAPTPVGIINDDSNDVGAVHVGLVQFLDLPEEVRVREQDVLEGHYVSRDELALLRTDGANYETWSDFLVRDLDAWLPRVGAGAGTGS</sequence>
<gene>
    <name evidence="1" type="ORF">Pla163_26430</name>
</gene>
<dbReference type="AlphaFoldDB" id="A0A518D206"/>
<keyword evidence="2" id="KW-1185">Reference proteome</keyword>
<dbReference type="EMBL" id="CP036290">
    <property type="protein sequence ID" value="QDU85511.1"/>
    <property type="molecule type" value="Genomic_DNA"/>
</dbReference>
<dbReference type="OrthoDB" id="6398375at2"/>
<dbReference type="Gene3D" id="3.90.79.10">
    <property type="entry name" value="Nucleoside Triphosphate Pyrophosphohydrolase"/>
    <property type="match status" value="1"/>
</dbReference>
<evidence type="ECO:0008006" key="3">
    <source>
        <dbReference type="Google" id="ProtNLM"/>
    </source>
</evidence>
<proteinExistence type="predicted"/>
<evidence type="ECO:0000313" key="2">
    <source>
        <dbReference type="Proteomes" id="UP000319342"/>
    </source>
</evidence>
<organism evidence="1 2">
    <name type="scientific">Rohdeia mirabilis</name>
    <dbReference type="NCBI Taxonomy" id="2528008"/>
    <lineage>
        <taxon>Bacteria</taxon>
        <taxon>Pseudomonadati</taxon>
        <taxon>Planctomycetota</taxon>
        <taxon>Planctomycetia</taxon>
        <taxon>Planctomycetia incertae sedis</taxon>
        <taxon>Rohdeia</taxon>
    </lineage>
</organism>
<reference evidence="1 2" key="1">
    <citation type="submission" date="2019-02" db="EMBL/GenBank/DDBJ databases">
        <title>Deep-cultivation of Planctomycetes and their phenomic and genomic characterization uncovers novel biology.</title>
        <authorList>
            <person name="Wiegand S."/>
            <person name="Jogler M."/>
            <person name="Boedeker C."/>
            <person name="Pinto D."/>
            <person name="Vollmers J."/>
            <person name="Rivas-Marin E."/>
            <person name="Kohn T."/>
            <person name="Peeters S.H."/>
            <person name="Heuer A."/>
            <person name="Rast P."/>
            <person name="Oberbeckmann S."/>
            <person name="Bunk B."/>
            <person name="Jeske O."/>
            <person name="Meyerdierks A."/>
            <person name="Storesund J.E."/>
            <person name="Kallscheuer N."/>
            <person name="Luecker S."/>
            <person name="Lage O.M."/>
            <person name="Pohl T."/>
            <person name="Merkel B.J."/>
            <person name="Hornburger P."/>
            <person name="Mueller R.-W."/>
            <person name="Bruemmer F."/>
            <person name="Labrenz M."/>
            <person name="Spormann A.M."/>
            <person name="Op den Camp H."/>
            <person name="Overmann J."/>
            <person name="Amann R."/>
            <person name="Jetten M.S.M."/>
            <person name="Mascher T."/>
            <person name="Medema M.H."/>
            <person name="Devos D.P."/>
            <person name="Kaster A.-K."/>
            <person name="Ovreas L."/>
            <person name="Rohde M."/>
            <person name="Galperin M.Y."/>
            <person name="Jogler C."/>
        </authorList>
    </citation>
    <scope>NUCLEOTIDE SEQUENCE [LARGE SCALE GENOMIC DNA]</scope>
    <source>
        <strain evidence="1 2">Pla163</strain>
    </source>
</reference>
<accession>A0A518D206</accession>
<dbReference type="RefSeq" id="WP_145188996.1">
    <property type="nucleotide sequence ID" value="NZ_CP036290.1"/>
</dbReference>
<dbReference type="Proteomes" id="UP000319342">
    <property type="component" value="Chromosome"/>
</dbReference>
<name>A0A518D206_9BACT</name>